<comment type="similarity">
    <text evidence="2 8">Belongs to the major facilitator superfamily. Sugar transporter (TC 2.A.1.1) family.</text>
</comment>
<evidence type="ECO:0000256" key="2">
    <source>
        <dbReference type="ARBA" id="ARBA00010992"/>
    </source>
</evidence>
<dbReference type="SUPFAM" id="SSF103473">
    <property type="entry name" value="MFS general substrate transporter"/>
    <property type="match status" value="1"/>
</dbReference>
<evidence type="ECO:0000256" key="4">
    <source>
        <dbReference type="ARBA" id="ARBA00022692"/>
    </source>
</evidence>
<dbReference type="PROSITE" id="PS00216">
    <property type="entry name" value="SUGAR_TRANSPORT_1"/>
    <property type="match status" value="1"/>
</dbReference>
<reference evidence="11" key="1">
    <citation type="journal article" date="2020" name="Nat. Commun.">
        <title>Large-scale genome sequencing of mycorrhizal fungi provides insights into the early evolution of symbiotic traits.</title>
        <authorList>
            <person name="Miyauchi S."/>
            <person name="Kiss E."/>
            <person name="Kuo A."/>
            <person name="Drula E."/>
            <person name="Kohler A."/>
            <person name="Sanchez-Garcia M."/>
            <person name="Morin E."/>
            <person name="Andreopoulos B."/>
            <person name="Barry K.W."/>
            <person name="Bonito G."/>
            <person name="Buee M."/>
            <person name="Carver A."/>
            <person name="Chen C."/>
            <person name="Cichocki N."/>
            <person name="Clum A."/>
            <person name="Culley D."/>
            <person name="Crous P.W."/>
            <person name="Fauchery L."/>
            <person name="Girlanda M."/>
            <person name="Hayes R.D."/>
            <person name="Keri Z."/>
            <person name="LaButti K."/>
            <person name="Lipzen A."/>
            <person name="Lombard V."/>
            <person name="Magnuson J."/>
            <person name="Maillard F."/>
            <person name="Murat C."/>
            <person name="Nolan M."/>
            <person name="Ohm R.A."/>
            <person name="Pangilinan J."/>
            <person name="Pereira M.F."/>
            <person name="Perotto S."/>
            <person name="Peter M."/>
            <person name="Pfister S."/>
            <person name="Riley R."/>
            <person name="Sitrit Y."/>
            <person name="Stielow J.B."/>
            <person name="Szollosi G."/>
            <person name="Zifcakova L."/>
            <person name="Stursova M."/>
            <person name="Spatafora J.W."/>
            <person name="Tedersoo L."/>
            <person name="Vaario L.M."/>
            <person name="Yamada A."/>
            <person name="Yan M."/>
            <person name="Wang P."/>
            <person name="Xu J."/>
            <person name="Bruns T."/>
            <person name="Baldrian P."/>
            <person name="Vilgalys R."/>
            <person name="Dunand C."/>
            <person name="Henrissat B."/>
            <person name="Grigoriev I.V."/>
            <person name="Hibbett D."/>
            <person name="Nagy L.G."/>
            <person name="Martin F.M."/>
        </authorList>
    </citation>
    <scope>NUCLEOTIDE SEQUENCE</scope>
    <source>
        <strain evidence="11">UP504</strain>
    </source>
</reference>
<dbReference type="InterPro" id="IPR003663">
    <property type="entry name" value="Sugar/inositol_transpt"/>
</dbReference>
<dbReference type="GO" id="GO:0016020">
    <property type="term" value="C:membrane"/>
    <property type="evidence" value="ECO:0007669"/>
    <property type="project" value="UniProtKB-SubCell"/>
</dbReference>
<dbReference type="Gene3D" id="1.20.1250.20">
    <property type="entry name" value="MFS general substrate transporter like domains"/>
    <property type="match status" value="2"/>
</dbReference>
<dbReference type="PROSITE" id="PS50850">
    <property type="entry name" value="MFS"/>
    <property type="match status" value="1"/>
</dbReference>
<organism evidence="11 12">
    <name type="scientific">Hydnum rufescens UP504</name>
    <dbReference type="NCBI Taxonomy" id="1448309"/>
    <lineage>
        <taxon>Eukaryota</taxon>
        <taxon>Fungi</taxon>
        <taxon>Dikarya</taxon>
        <taxon>Basidiomycota</taxon>
        <taxon>Agaricomycotina</taxon>
        <taxon>Agaricomycetes</taxon>
        <taxon>Cantharellales</taxon>
        <taxon>Hydnaceae</taxon>
        <taxon>Hydnum</taxon>
    </lineage>
</organism>
<feature type="transmembrane region" description="Helical" evidence="9">
    <location>
        <begin position="107"/>
        <end position="124"/>
    </location>
</feature>
<dbReference type="OrthoDB" id="8120565at2759"/>
<dbReference type="FunFam" id="1.20.1250.20:FF:000134">
    <property type="entry name" value="MFS sugar transporter protein"/>
    <property type="match status" value="1"/>
</dbReference>
<gene>
    <name evidence="11" type="ORF">BS47DRAFT_1372035</name>
</gene>
<dbReference type="InterPro" id="IPR020846">
    <property type="entry name" value="MFS_dom"/>
</dbReference>
<proteinExistence type="inferred from homology"/>
<evidence type="ECO:0000256" key="5">
    <source>
        <dbReference type="ARBA" id="ARBA00022989"/>
    </source>
</evidence>
<dbReference type="AlphaFoldDB" id="A0A9P6DXY3"/>
<dbReference type="InterPro" id="IPR005829">
    <property type="entry name" value="Sugar_transporter_CS"/>
</dbReference>
<comment type="caution">
    <text evidence="11">The sequence shown here is derived from an EMBL/GenBank/DDBJ whole genome shotgun (WGS) entry which is preliminary data.</text>
</comment>
<feature type="transmembrane region" description="Helical" evidence="9">
    <location>
        <begin position="276"/>
        <end position="300"/>
    </location>
</feature>
<evidence type="ECO:0000256" key="7">
    <source>
        <dbReference type="ARBA" id="ARBA00049119"/>
    </source>
</evidence>
<feature type="transmembrane region" description="Helical" evidence="9">
    <location>
        <begin position="242"/>
        <end position="264"/>
    </location>
</feature>
<dbReference type="EMBL" id="MU128951">
    <property type="protein sequence ID" value="KAF9515364.1"/>
    <property type="molecule type" value="Genomic_DNA"/>
</dbReference>
<dbReference type="PANTHER" id="PTHR48022:SF14">
    <property type="entry name" value="MAJOR FACILITATOR SUPERFAMILY (MFS) PROFILE DOMAIN-CONTAINING PROTEIN-RELATED"/>
    <property type="match status" value="1"/>
</dbReference>
<comment type="catalytic activity">
    <reaction evidence="7">
        <text>myo-inositol(out) + H(+)(out) = myo-inositol(in) + H(+)(in)</text>
        <dbReference type="Rhea" id="RHEA:60364"/>
        <dbReference type="ChEBI" id="CHEBI:15378"/>
        <dbReference type="ChEBI" id="CHEBI:17268"/>
    </reaction>
</comment>
<dbReference type="NCBIfam" id="TIGR00879">
    <property type="entry name" value="SP"/>
    <property type="match status" value="1"/>
</dbReference>
<dbReference type="InterPro" id="IPR005828">
    <property type="entry name" value="MFS_sugar_transport-like"/>
</dbReference>
<dbReference type="PRINTS" id="PR00171">
    <property type="entry name" value="SUGRTRNSPORT"/>
</dbReference>
<keyword evidence="3 8" id="KW-0813">Transport</keyword>
<accession>A0A9P6DXY3</accession>
<evidence type="ECO:0000256" key="9">
    <source>
        <dbReference type="SAM" id="Phobius"/>
    </source>
</evidence>
<evidence type="ECO:0000256" key="1">
    <source>
        <dbReference type="ARBA" id="ARBA00004141"/>
    </source>
</evidence>
<dbReference type="Pfam" id="PF00083">
    <property type="entry name" value="Sugar_tr"/>
    <property type="match status" value="1"/>
</dbReference>
<dbReference type="Proteomes" id="UP000886523">
    <property type="component" value="Unassembled WGS sequence"/>
</dbReference>
<evidence type="ECO:0000256" key="6">
    <source>
        <dbReference type="ARBA" id="ARBA00023136"/>
    </source>
</evidence>
<sequence length="462" mass="49968">MIQNRYVLCCGLFASIGGLTFGYDQGVIANLLVMEDFQRQFPASPLQQGALTAVLELGALSGALISGAFSDSVSRGRSIGIACAVFCIGSTLQTVSGTLGQLSLGRLIGGVGIGSLSMLCPLYMSEISPPETRGSLLSIEQFSIVLGVVFGFWIGFFTRNISGSWSWRLPLAVQIIPGLLLAAGSFLLPASPRFLVSRNQINEAQLEAALIADQNGAPGTKRGSIWGRWALLFTEQYKTQTWIGILVMFFQQWTGINAVLYYAPFMMRSMGVRGDTVMLISSGFVSIMQFLSVIPAIIYIDRLGRRPLLMGGAIIMAFSHASIAALVWYGQGDWAAHRNIAWSAVSMIYLFTAGYGGSFGPVAWVLPNEIFPLTIRSQGVGLSTASNWCNNFLVGLITPSLISVSPAATYMLFSCGCVAAFFWSKYLVPETRGRSLEEMDTLFESAVGQEIAQRKQQVGHRS</sequence>
<comment type="subcellular location">
    <subcellularLocation>
        <location evidence="1">Membrane</location>
        <topology evidence="1">Multi-pass membrane protein</topology>
    </subcellularLocation>
</comment>
<feature type="transmembrane region" description="Helical" evidence="9">
    <location>
        <begin position="169"/>
        <end position="188"/>
    </location>
</feature>
<feature type="transmembrane region" description="Helical" evidence="9">
    <location>
        <begin position="136"/>
        <end position="157"/>
    </location>
</feature>
<feature type="transmembrane region" description="Helical" evidence="9">
    <location>
        <begin position="78"/>
        <end position="95"/>
    </location>
</feature>
<feature type="transmembrane region" description="Helical" evidence="9">
    <location>
        <begin position="408"/>
        <end position="428"/>
    </location>
</feature>
<dbReference type="InterPro" id="IPR036259">
    <property type="entry name" value="MFS_trans_sf"/>
</dbReference>
<dbReference type="PROSITE" id="PS00217">
    <property type="entry name" value="SUGAR_TRANSPORT_2"/>
    <property type="match status" value="1"/>
</dbReference>
<dbReference type="InterPro" id="IPR050360">
    <property type="entry name" value="MFS_Sugar_Transporters"/>
</dbReference>
<protein>
    <recommendedName>
        <fullName evidence="10">Major facilitator superfamily (MFS) profile domain-containing protein</fullName>
    </recommendedName>
</protein>
<feature type="transmembrane region" description="Helical" evidence="9">
    <location>
        <begin position="307"/>
        <end position="328"/>
    </location>
</feature>
<evidence type="ECO:0000313" key="11">
    <source>
        <dbReference type="EMBL" id="KAF9515364.1"/>
    </source>
</evidence>
<feature type="transmembrane region" description="Helical" evidence="9">
    <location>
        <begin position="340"/>
        <end position="367"/>
    </location>
</feature>
<feature type="domain" description="Major facilitator superfamily (MFS) profile" evidence="10">
    <location>
        <begin position="10"/>
        <end position="432"/>
    </location>
</feature>
<keyword evidence="5 9" id="KW-1133">Transmembrane helix</keyword>
<keyword evidence="12" id="KW-1185">Reference proteome</keyword>
<evidence type="ECO:0000256" key="8">
    <source>
        <dbReference type="RuleBase" id="RU003346"/>
    </source>
</evidence>
<evidence type="ECO:0000313" key="12">
    <source>
        <dbReference type="Proteomes" id="UP000886523"/>
    </source>
</evidence>
<dbReference type="GO" id="GO:0005351">
    <property type="term" value="F:carbohydrate:proton symporter activity"/>
    <property type="evidence" value="ECO:0007669"/>
    <property type="project" value="TreeGrafter"/>
</dbReference>
<keyword evidence="6 9" id="KW-0472">Membrane</keyword>
<keyword evidence="4 9" id="KW-0812">Transmembrane</keyword>
<name>A0A9P6DXY3_9AGAM</name>
<evidence type="ECO:0000256" key="3">
    <source>
        <dbReference type="ARBA" id="ARBA00022448"/>
    </source>
</evidence>
<evidence type="ECO:0000259" key="10">
    <source>
        <dbReference type="PROSITE" id="PS50850"/>
    </source>
</evidence>
<dbReference type="PANTHER" id="PTHR48022">
    <property type="entry name" value="PLASTIDIC GLUCOSE TRANSPORTER 4"/>
    <property type="match status" value="1"/>
</dbReference>